<dbReference type="PATRIC" id="fig|270498.16.peg.1957"/>
<keyword evidence="5 10" id="KW-0479">Metal-binding</keyword>
<feature type="region of interest" description="Flexible loop" evidence="10">
    <location>
        <begin position="98"/>
        <end position="108"/>
    </location>
</feature>
<keyword evidence="10" id="KW-0963">Cytoplasm</keyword>
<dbReference type="EC" id="2.5.1.6" evidence="10"/>
<feature type="binding site" evidence="10">
    <location>
        <position position="270"/>
    </location>
    <ligand>
        <name>ATP</name>
        <dbReference type="ChEBI" id="CHEBI:30616"/>
        <note>ligand shared between two neighboring subunits</note>
    </ligand>
</feature>
<dbReference type="Proteomes" id="UP000034076">
    <property type="component" value="Unassembled WGS sequence"/>
</dbReference>
<gene>
    <name evidence="10" type="primary">metK</name>
    <name evidence="16" type="ORF">CHK_2209</name>
</gene>
<dbReference type="RefSeq" id="WP_046444035.1">
    <property type="nucleotide sequence ID" value="NZ_CAUERS010000029.1"/>
</dbReference>
<dbReference type="STRING" id="270498.CHK_2209"/>
<dbReference type="InterPro" id="IPR022629">
    <property type="entry name" value="S-AdoMet_synt_central"/>
</dbReference>
<feature type="domain" description="S-adenosylmethionine synthetase N-terminal" evidence="13">
    <location>
        <begin position="3"/>
        <end position="100"/>
    </location>
</feature>
<dbReference type="PROSITE" id="PS00376">
    <property type="entry name" value="ADOMET_SYNTHASE_1"/>
    <property type="match status" value="1"/>
</dbReference>
<dbReference type="FunFam" id="3.30.300.10:FF:000003">
    <property type="entry name" value="S-adenosylmethionine synthase"/>
    <property type="match status" value="1"/>
</dbReference>
<keyword evidence="7 10" id="KW-0067">ATP-binding</keyword>
<dbReference type="AlphaFoldDB" id="A0A0M2NGR9"/>
<feature type="binding site" description="in other chain" evidence="10">
    <location>
        <begin position="238"/>
        <end position="239"/>
    </location>
    <ligand>
        <name>ATP</name>
        <dbReference type="ChEBI" id="CHEBI:30616"/>
        <note>ligand shared between two neighboring subunits</note>
    </ligand>
</feature>
<comment type="caution">
    <text evidence="16">The sequence shown here is derived from an EMBL/GenBank/DDBJ whole genome shotgun (WGS) entry which is preliminary data.</text>
</comment>
<organism evidence="16 17">
    <name type="scientific">Christensenella hongkongensis</name>
    <dbReference type="NCBI Taxonomy" id="270498"/>
    <lineage>
        <taxon>Bacteria</taxon>
        <taxon>Bacillati</taxon>
        <taxon>Bacillota</taxon>
        <taxon>Clostridia</taxon>
        <taxon>Christensenellales</taxon>
        <taxon>Christensenellaceae</taxon>
        <taxon>Christensenella</taxon>
    </lineage>
</organism>
<protein>
    <recommendedName>
        <fullName evidence="10">S-adenosylmethionine synthase</fullName>
        <shortName evidence="10">AdoMet synthase</shortName>
        <ecNumber evidence="10">2.5.1.6</ecNumber>
    </recommendedName>
    <alternativeName>
        <fullName evidence="10">MAT</fullName>
    </alternativeName>
    <alternativeName>
        <fullName evidence="10">Methionine adenosyltransferase</fullName>
    </alternativeName>
</protein>
<evidence type="ECO:0000256" key="4">
    <source>
        <dbReference type="ARBA" id="ARBA00022679"/>
    </source>
</evidence>
<feature type="binding site" description="in other chain" evidence="10">
    <location>
        <begin position="253"/>
        <end position="254"/>
    </location>
    <ligand>
        <name>ATP</name>
        <dbReference type="ChEBI" id="CHEBI:30616"/>
        <note>ligand shared between two neighboring subunits</note>
    </ligand>
</feature>
<evidence type="ECO:0000313" key="16">
    <source>
        <dbReference type="EMBL" id="KKI50146.1"/>
    </source>
</evidence>
<accession>A0A0M2NGR9</accession>
<comment type="cofactor">
    <cofactor evidence="10">
        <name>Mg(2+)</name>
        <dbReference type="ChEBI" id="CHEBI:18420"/>
    </cofactor>
    <text evidence="10">Binds 2 divalent ions per subunit.</text>
</comment>
<comment type="subcellular location">
    <subcellularLocation>
        <location evidence="10 11">Cytoplasm</location>
    </subcellularLocation>
</comment>
<comment type="function">
    <text evidence="10">Catalyzes the formation of S-adenosylmethionine (AdoMet) from methionine and ATP. The overall synthetic reaction is composed of two sequential steps, AdoMet formation and the subsequent tripolyphosphate hydrolysis which occurs prior to release of AdoMet from the enzyme.</text>
</comment>
<feature type="binding site" evidence="10">
    <location>
        <position position="247"/>
    </location>
    <ligand>
        <name>L-methionine</name>
        <dbReference type="ChEBI" id="CHEBI:57844"/>
        <note>ligand shared between two neighboring subunits</note>
    </ligand>
</feature>
<reference evidence="16 17" key="1">
    <citation type="submission" date="2015-04" db="EMBL/GenBank/DDBJ databases">
        <title>Draft genome sequence of bacteremic isolate Catabacter hongkongensis type strain HKU16T.</title>
        <authorList>
            <person name="Lau S.K."/>
            <person name="Teng J.L."/>
            <person name="Huang Y."/>
            <person name="Curreem S.O."/>
            <person name="Tsui S.K."/>
            <person name="Woo P.C."/>
        </authorList>
    </citation>
    <scope>NUCLEOTIDE SEQUENCE [LARGE SCALE GENOMIC DNA]</scope>
    <source>
        <strain evidence="16 17">HKU16</strain>
    </source>
</reference>
<dbReference type="PROSITE" id="PS00377">
    <property type="entry name" value="ADOMET_SYNTHASE_2"/>
    <property type="match status" value="1"/>
</dbReference>
<feature type="domain" description="S-adenosylmethionine synthetase central" evidence="14">
    <location>
        <begin position="122"/>
        <end position="239"/>
    </location>
</feature>
<evidence type="ECO:0000256" key="8">
    <source>
        <dbReference type="ARBA" id="ARBA00022842"/>
    </source>
</evidence>
<feature type="binding site" description="in other chain" evidence="10">
    <location>
        <position position="55"/>
    </location>
    <ligand>
        <name>L-methionine</name>
        <dbReference type="ChEBI" id="CHEBI:57844"/>
        <note>ligand shared between two neighboring subunits</note>
    </ligand>
</feature>
<dbReference type="InterPro" id="IPR022636">
    <property type="entry name" value="S-AdoMet_synthetase_sfam"/>
</dbReference>
<evidence type="ECO:0000256" key="9">
    <source>
        <dbReference type="ARBA" id="ARBA00022958"/>
    </source>
</evidence>
<dbReference type="FunFam" id="3.30.300.10:FF:000004">
    <property type="entry name" value="S-adenosylmethionine synthase"/>
    <property type="match status" value="1"/>
</dbReference>
<dbReference type="InterPro" id="IPR022631">
    <property type="entry name" value="ADOMET_SYNTHASE_CS"/>
</dbReference>
<keyword evidence="8 10" id="KW-0460">Magnesium</keyword>
<feature type="binding site" evidence="10">
    <location>
        <position position="247"/>
    </location>
    <ligand>
        <name>ATP</name>
        <dbReference type="ChEBI" id="CHEBI:30616"/>
        <note>ligand shared between two neighboring subunits</note>
    </ligand>
</feature>
<dbReference type="InterPro" id="IPR022630">
    <property type="entry name" value="S-AdoMet_synt_C"/>
</dbReference>
<evidence type="ECO:0000256" key="7">
    <source>
        <dbReference type="ARBA" id="ARBA00022840"/>
    </source>
</evidence>
<comment type="pathway">
    <text evidence="1 10">Amino-acid biosynthesis; S-adenosyl-L-methionine biosynthesis; S-adenosyl-L-methionine from L-methionine: step 1/1.</text>
</comment>
<dbReference type="SUPFAM" id="SSF55973">
    <property type="entry name" value="S-adenosylmethionine synthetase"/>
    <property type="match status" value="3"/>
</dbReference>
<dbReference type="Gene3D" id="3.30.300.10">
    <property type="match status" value="3"/>
</dbReference>
<evidence type="ECO:0000256" key="1">
    <source>
        <dbReference type="ARBA" id="ARBA00005224"/>
    </source>
</evidence>
<comment type="catalytic activity">
    <reaction evidence="10">
        <text>L-methionine + ATP + H2O = S-adenosyl-L-methionine + phosphate + diphosphate</text>
        <dbReference type="Rhea" id="RHEA:21080"/>
        <dbReference type="ChEBI" id="CHEBI:15377"/>
        <dbReference type="ChEBI" id="CHEBI:30616"/>
        <dbReference type="ChEBI" id="CHEBI:33019"/>
        <dbReference type="ChEBI" id="CHEBI:43474"/>
        <dbReference type="ChEBI" id="CHEBI:57844"/>
        <dbReference type="ChEBI" id="CHEBI:59789"/>
        <dbReference type="EC" id="2.5.1.6"/>
    </reaction>
</comment>
<dbReference type="EMBL" id="LAYJ01000112">
    <property type="protein sequence ID" value="KKI50146.1"/>
    <property type="molecule type" value="Genomic_DNA"/>
</dbReference>
<dbReference type="GO" id="GO:0006556">
    <property type="term" value="P:S-adenosylmethionine biosynthetic process"/>
    <property type="evidence" value="ECO:0007669"/>
    <property type="project" value="UniProtKB-UniRule"/>
</dbReference>
<name>A0A0M2NGR9_9FIRM</name>
<keyword evidence="9 10" id="KW-0630">Potassium</keyword>
<feature type="binding site" description="in other chain" evidence="10">
    <location>
        <begin position="171"/>
        <end position="173"/>
    </location>
    <ligand>
        <name>ATP</name>
        <dbReference type="ChEBI" id="CHEBI:30616"/>
        <note>ligand shared between two neighboring subunits</note>
    </ligand>
</feature>
<keyword evidence="17" id="KW-1185">Reference proteome</keyword>
<feature type="domain" description="S-adenosylmethionine synthetase C-terminal" evidence="15">
    <location>
        <begin position="241"/>
        <end position="380"/>
    </location>
</feature>
<evidence type="ECO:0000256" key="5">
    <source>
        <dbReference type="ARBA" id="ARBA00022723"/>
    </source>
</evidence>
<dbReference type="PANTHER" id="PTHR11964">
    <property type="entry name" value="S-ADENOSYLMETHIONINE SYNTHETASE"/>
    <property type="match status" value="1"/>
</dbReference>
<dbReference type="OrthoDB" id="9801686at2"/>
<evidence type="ECO:0000256" key="2">
    <source>
        <dbReference type="ARBA" id="ARBA00009685"/>
    </source>
</evidence>
<dbReference type="GO" id="GO:0000287">
    <property type="term" value="F:magnesium ion binding"/>
    <property type="evidence" value="ECO:0007669"/>
    <property type="project" value="UniProtKB-UniRule"/>
</dbReference>
<keyword evidence="4 10" id="KW-0808">Transferase</keyword>
<dbReference type="GO" id="GO:0006730">
    <property type="term" value="P:one-carbon metabolic process"/>
    <property type="evidence" value="ECO:0007669"/>
    <property type="project" value="UniProtKB-KW"/>
</dbReference>
<evidence type="ECO:0000256" key="6">
    <source>
        <dbReference type="ARBA" id="ARBA00022741"/>
    </source>
</evidence>
<dbReference type="GO" id="GO:0005737">
    <property type="term" value="C:cytoplasm"/>
    <property type="evidence" value="ECO:0007669"/>
    <property type="project" value="UniProtKB-SubCell"/>
</dbReference>
<evidence type="ECO:0000256" key="11">
    <source>
        <dbReference type="RuleBase" id="RU000542"/>
    </source>
</evidence>
<dbReference type="UniPathway" id="UPA00315">
    <property type="reaction ID" value="UER00080"/>
</dbReference>
<dbReference type="Pfam" id="PF00438">
    <property type="entry name" value="S-AdoMet_synt_N"/>
    <property type="match status" value="1"/>
</dbReference>
<dbReference type="InterPro" id="IPR002133">
    <property type="entry name" value="S-AdoMet_synthetase"/>
</dbReference>
<feature type="binding site" evidence="10">
    <location>
        <position position="16"/>
    </location>
    <ligand>
        <name>Mg(2+)</name>
        <dbReference type="ChEBI" id="CHEBI:18420"/>
    </ligand>
</feature>
<dbReference type="InterPro" id="IPR022628">
    <property type="entry name" value="S-AdoMet_synt_N"/>
</dbReference>
<feature type="binding site" description="in other chain" evidence="10">
    <location>
        <position position="98"/>
    </location>
    <ligand>
        <name>L-methionine</name>
        <dbReference type="ChEBI" id="CHEBI:57844"/>
        <note>ligand shared between two neighboring subunits</note>
    </ligand>
</feature>
<proteinExistence type="inferred from homology"/>
<feature type="binding site" evidence="10">
    <location>
        <position position="274"/>
    </location>
    <ligand>
        <name>ATP</name>
        <dbReference type="ChEBI" id="CHEBI:30616"/>
        <note>ligand shared between two neighboring subunits</note>
    </ligand>
</feature>
<evidence type="ECO:0000259" key="13">
    <source>
        <dbReference type="Pfam" id="PF00438"/>
    </source>
</evidence>
<dbReference type="CDD" id="cd18079">
    <property type="entry name" value="S-AdoMet_synt"/>
    <property type="match status" value="1"/>
</dbReference>
<evidence type="ECO:0000313" key="17">
    <source>
        <dbReference type="Proteomes" id="UP000034076"/>
    </source>
</evidence>
<comment type="cofactor">
    <cofactor evidence="10">
        <name>K(+)</name>
        <dbReference type="ChEBI" id="CHEBI:29103"/>
    </cofactor>
    <text evidence="10">Binds 1 potassium ion per subunit.</text>
</comment>
<dbReference type="PIRSF" id="PIRSF000497">
    <property type="entry name" value="MAT"/>
    <property type="match status" value="1"/>
</dbReference>
<dbReference type="GO" id="GO:0004478">
    <property type="term" value="F:methionine adenosyltransferase activity"/>
    <property type="evidence" value="ECO:0007669"/>
    <property type="project" value="UniProtKB-UniRule"/>
</dbReference>
<sequence length="391" mass="43136">MRRLFTSESVTEGHPDKVCDQISDSVLDAILEQDPNARVACETAVNTGLVLVMGEITTNAYVDIAKIARETVKQIGFDKADYGFDGETCGVITSIDEQSPDIAMGVDKALEVREDNDDDAENGAGDQGMMFGYACNETPEYMPMPIYLAHRLSRRLAEVRKNGTLEYLRPDGKSQVTIEYDENWKPMRVDAVVISTQHDPEATQAQIRRDMIEQVINPMIPADMMDDDTKIYVNPTGRFVIGGPKGDSGLTGRKIIVDTYGGMGRHGGGAFSGKDPSKVDRSAAYAARYVAKNVVAAGLADRCEIQLAYAIGVARPVSVFVETFGTGKKHSTEIADIITKLFDLRPTAIIERLQLRKPIYRQTAAYGHFGREDLDLPWEKLDMVEAIKKEI</sequence>
<evidence type="ECO:0000259" key="14">
    <source>
        <dbReference type="Pfam" id="PF02772"/>
    </source>
</evidence>
<comment type="subunit">
    <text evidence="10">Homotetramer; dimer of dimers.</text>
</comment>
<evidence type="ECO:0000256" key="10">
    <source>
        <dbReference type="HAMAP-Rule" id="MF_00086"/>
    </source>
</evidence>
<evidence type="ECO:0000256" key="12">
    <source>
        <dbReference type="RuleBase" id="RU004462"/>
    </source>
</evidence>
<feature type="binding site" evidence="10">
    <location>
        <position position="42"/>
    </location>
    <ligand>
        <name>K(+)</name>
        <dbReference type="ChEBI" id="CHEBI:29103"/>
    </ligand>
</feature>
<evidence type="ECO:0000259" key="15">
    <source>
        <dbReference type="Pfam" id="PF02773"/>
    </source>
</evidence>
<comment type="similarity">
    <text evidence="2 10 12">Belongs to the AdoMet synthase family.</text>
</comment>
<evidence type="ECO:0000256" key="3">
    <source>
        <dbReference type="ARBA" id="ARBA00022563"/>
    </source>
</evidence>
<dbReference type="HAMAP" id="MF_00086">
    <property type="entry name" value="S_AdoMet_synth1"/>
    <property type="match status" value="1"/>
</dbReference>
<dbReference type="NCBIfam" id="TIGR01034">
    <property type="entry name" value="metK"/>
    <property type="match status" value="1"/>
</dbReference>
<dbReference type="Pfam" id="PF02773">
    <property type="entry name" value="S-AdoMet_synt_C"/>
    <property type="match status" value="1"/>
</dbReference>
<dbReference type="GO" id="GO:0005524">
    <property type="term" value="F:ATP binding"/>
    <property type="evidence" value="ECO:0007669"/>
    <property type="project" value="UniProtKB-UniRule"/>
</dbReference>
<keyword evidence="3 10" id="KW-0554">One-carbon metabolism</keyword>
<dbReference type="Pfam" id="PF02772">
    <property type="entry name" value="S-AdoMet_synt_M"/>
    <property type="match status" value="1"/>
</dbReference>
<feature type="binding site" description="in other chain" evidence="10">
    <location>
        <position position="14"/>
    </location>
    <ligand>
        <name>ATP</name>
        <dbReference type="ChEBI" id="CHEBI:30616"/>
        <note>ligand shared between two neighboring subunits</note>
    </ligand>
</feature>
<keyword evidence="6 10" id="KW-0547">Nucleotide-binding</keyword>
<feature type="binding site" description="in other chain" evidence="10">
    <location>
        <position position="278"/>
    </location>
    <ligand>
        <name>L-methionine</name>
        <dbReference type="ChEBI" id="CHEBI:57844"/>
        <note>ligand shared between two neighboring subunits</note>
    </ligand>
</feature>